<accession>A0A1L9VVG8</accession>
<name>A0A1L9VVG8_ASPGL</name>
<reference evidence="2" key="1">
    <citation type="journal article" date="2017" name="Genome Biol.">
        <title>Comparative genomics reveals high biological diversity and specific adaptations in the industrially and medically important fungal genus Aspergillus.</title>
        <authorList>
            <person name="de Vries R.P."/>
            <person name="Riley R."/>
            <person name="Wiebenga A."/>
            <person name="Aguilar-Osorio G."/>
            <person name="Amillis S."/>
            <person name="Uchima C.A."/>
            <person name="Anderluh G."/>
            <person name="Asadollahi M."/>
            <person name="Askin M."/>
            <person name="Barry K."/>
            <person name="Battaglia E."/>
            <person name="Bayram O."/>
            <person name="Benocci T."/>
            <person name="Braus-Stromeyer S.A."/>
            <person name="Caldana C."/>
            <person name="Canovas D."/>
            <person name="Cerqueira G.C."/>
            <person name="Chen F."/>
            <person name="Chen W."/>
            <person name="Choi C."/>
            <person name="Clum A."/>
            <person name="Dos Santos R.A."/>
            <person name="Damasio A.R."/>
            <person name="Diallinas G."/>
            <person name="Emri T."/>
            <person name="Fekete E."/>
            <person name="Flipphi M."/>
            <person name="Freyberg S."/>
            <person name="Gallo A."/>
            <person name="Gournas C."/>
            <person name="Habgood R."/>
            <person name="Hainaut M."/>
            <person name="Harispe M.L."/>
            <person name="Henrissat B."/>
            <person name="Hilden K.S."/>
            <person name="Hope R."/>
            <person name="Hossain A."/>
            <person name="Karabika E."/>
            <person name="Karaffa L."/>
            <person name="Karanyi Z."/>
            <person name="Krasevec N."/>
            <person name="Kuo A."/>
            <person name="Kusch H."/>
            <person name="LaButti K."/>
            <person name="Lagendijk E.L."/>
            <person name="Lapidus A."/>
            <person name="Levasseur A."/>
            <person name="Lindquist E."/>
            <person name="Lipzen A."/>
            <person name="Logrieco A.F."/>
            <person name="MacCabe A."/>
            <person name="Maekelae M.R."/>
            <person name="Malavazi I."/>
            <person name="Melin P."/>
            <person name="Meyer V."/>
            <person name="Mielnichuk N."/>
            <person name="Miskei M."/>
            <person name="Molnar A.P."/>
            <person name="Mule G."/>
            <person name="Ngan C.Y."/>
            <person name="Orejas M."/>
            <person name="Orosz E."/>
            <person name="Ouedraogo J.P."/>
            <person name="Overkamp K.M."/>
            <person name="Park H.-S."/>
            <person name="Perrone G."/>
            <person name="Piumi F."/>
            <person name="Punt P.J."/>
            <person name="Ram A.F."/>
            <person name="Ramon A."/>
            <person name="Rauscher S."/>
            <person name="Record E."/>
            <person name="Riano-Pachon D.M."/>
            <person name="Robert V."/>
            <person name="Roehrig J."/>
            <person name="Ruller R."/>
            <person name="Salamov A."/>
            <person name="Salih N.S."/>
            <person name="Samson R.A."/>
            <person name="Sandor E."/>
            <person name="Sanguinetti M."/>
            <person name="Schuetze T."/>
            <person name="Sepcic K."/>
            <person name="Shelest E."/>
            <person name="Sherlock G."/>
            <person name="Sophianopoulou V."/>
            <person name="Squina F.M."/>
            <person name="Sun H."/>
            <person name="Susca A."/>
            <person name="Todd R.B."/>
            <person name="Tsang A."/>
            <person name="Unkles S.E."/>
            <person name="van de Wiele N."/>
            <person name="van Rossen-Uffink D."/>
            <person name="Oliveira J.V."/>
            <person name="Vesth T.C."/>
            <person name="Visser J."/>
            <person name="Yu J.-H."/>
            <person name="Zhou M."/>
            <person name="Andersen M.R."/>
            <person name="Archer D.B."/>
            <person name="Baker S.E."/>
            <person name="Benoit I."/>
            <person name="Brakhage A.A."/>
            <person name="Braus G.H."/>
            <person name="Fischer R."/>
            <person name="Frisvad J.C."/>
            <person name="Goldman G.H."/>
            <person name="Houbraken J."/>
            <person name="Oakley B."/>
            <person name="Pocsi I."/>
            <person name="Scazzocchio C."/>
            <person name="Seiboth B."/>
            <person name="vanKuyk P.A."/>
            <person name="Wortman J."/>
            <person name="Dyer P.S."/>
            <person name="Grigoriev I.V."/>
        </authorList>
    </citation>
    <scope>NUCLEOTIDE SEQUENCE [LARGE SCALE GENOMIC DNA]</scope>
    <source>
        <strain evidence="2">CBS 516.65</strain>
    </source>
</reference>
<dbReference type="RefSeq" id="XP_022404591.1">
    <property type="nucleotide sequence ID" value="XM_022545714.1"/>
</dbReference>
<organism evidence="1 2">
    <name type="scientific">Aspergillus glaucus CBS 516.65</name>
    <dbReference type="NCBI Taxonomy" id="1160497"/>
    <lineage>
        <taxon>Eukaryota</taxon>
        <taxon>Fungi</taxon>
        <taxon>Dikarya</taxon>
        <taxon>Ascomycota</taxon>
        <taxon>Pezizomycotina</taxon>
        <taxon>Eurotiomycetes</taxon>
        <taxon>Eurotiomycetidae</taxon>
        <taxon>Eurotiales</taxon>
        <taxon>Aspergillaceae</taxon>
        <taxon>Aspergillus</taxon>
        <taxon>Aspergillus subgen. Aspergillus</taxon>
    </lineage>
</organism>
<dbReference type="VEuPathDB" id="FungiDB:ASPGLDRAFT_42974"/>
<sequence>MKLRGIALHSSNAGEFHEIEFLKQHTIYTILLISFMGPRHARMPQAHYDGSNVIIYKTELYDFTKDRSVKALTLFSRWAASSGVGDTRPKKTQLESRSLTVQWSLRATKLQCNLYSFWRLV</sequence>
<proteinExistence type="predicted"/>
<dbReference type="EMBL" id="KV878890">
    <property type="protein sequence ID" value="OJJ87908.1"/>
    <property type="molecule type" value="Genomic_DNA"/>
</dbReference>
<evidence type="ECO:0000313" key="1">
    <source>
        <dbReference type="EMBL" id="OJJ87908.1"/>
    </source>
</evidence>
<keyword evidence="2" id="KW-1185">Reference proteome</keyword>
<evidence type="ECO:0000313" key="2">
    <source>
        <dbReference type="Proteomes" id="UP000184300"/>
    </source>
</evidence>
<dbReference type="STRING" id="1160497.A0A1L9VVG8"/>
<dbReference type="GeneID" id="34461975"/>
<dbReference type="AlphaFoldDB" id="A0A1L9VVG8"/>
<dbReference type="Proteomes" id="UP000184300">
    <property type="component" value="Unassembled WGS sequence"/>
</dbReference>
<dbReference type="OrthoDB" id="4177740at2759"/>
<gene>
    <name evidence="1" type="ORF">ASPGLDRAFT_42974</name>
</gene>
<protein>
    <submittedName>
        <fullName evidence="1">Uncharacterized protein</fullName>
    </submittedName>
</protein>